<dbReference type="InterPro" id="IPR005119">
    <property type="entry name" value="LysR_subst-bd"/>
</dbReference>
<name>A0A848LFU7_9BACT</name>
<dbReference type="AlphaFoldDB" id="A0A848LFU7"/>
<protein>
    <submittedName>
        <fullName evidence="6">LysR family transcriptional regulator</fullName>
    </submittedName>
</protein>
<keyword evidence="2" id="KW-0805">Transcription regulation</keyword>
<dbReference type="PANTHER" id="PTHR30537">
    <property type="entry name" value="HTH-TYPE TRANSCRIPTIONAL REGULATOR"/>
    <property type="match status" value="1"/>
</dbReference>
<dbReference type="PRINTS" id="PR00039">
    <property type="entry name" value="HTHLYSR"/>
</dbReference>
<dbReference type="RefSeq" id="WP_169345317.1">
    <property type="nucleotide sequence ID" value="NZ_JABBJJ010000054.1"/>
</dbReference>
<dbReference type="InterPro" id="IPR058163">
    <property type="entry name" value="LysR-type_TF_proteobact-type"/>
</dbReference>
<keyword evidence="3" id="KW-0238">DNA-binding</keyword>
<evidence type="ECO:0000256" key="2">
    <source>
        <dbReference type="ARBA" id="ARBA00023015"/>
    </source>
</evidence>
<dbReference type="Pfam" id="PF03466">
    <property type="entry name" value="LysR_substrate"/>
    <property type="match status" value="1"/>
</dbReference>
<evidence type="ECO:0000313" key="7">
    <source>
        <dbReference type="Proteomes" id="UP000518300"/>
    </source>
</evidence>
<dbReference type="InterPro" id="IPR036388">
    <property type="entry name" value="WH-like_DNA-bd_sf"/>
</dbReference>
<keyword evidence="4" id="KW-0804">Transcription</keyword>
<evidence type="ECO:0000256" key="4">
    <source>
        <dbReference type="ARBA" id="ARBA00023163"/>
    </source>
</evidence>
<evidence type="ECO:0000259" key="5">
    <source>
        <dbReference type="PROSITE" id="PS50931"/>
    </source>
</evidence>
<dbReference type="Gene3D" id="1.10.10.10">
    <property type="entry name" value="Winged helix-like DNA-binding domain superfamily/Winged helix DNA-binding domain"/>
    <property type="match status" value="1"/>
</dbReference>
<dbReference type="GO" id="GO:0006351">
    <property type="term" value="P:DNA-templated transcription"/>
    <property type="evidence" value="ECO:0007669"/>
    <property type="project" value="TreeGrafter"/>
</dbReference>
<dbReference type="Pfam" id="PF00126">
    <property type="entry name" value="HTH_1"/>
    <property type="match status" value="1"/>
</dbReference>
<dbReference type="SUPFAM" id="SSF46785">
    <property type="entry name" value="Winged helix' DNA-binding domain"/>
    <property type="match status" value="1"/>
</dbReference>
<dbReference type="InterPro" id="IPR000847">
    <property type="entry name" value="LysR_HTH_N"/>
</dbReference>
<organism evidence="6 7">
    <name type="scientific">Pyxidicoccus fallax</name>
    <dbReference type="NCBI Taxonomy" id="394095"/>
    <lineage>
        <taxon>Bacteria</taxon>
        <taxon>Pseudomonadati</taxon>
        <taxon>Myxococcota</taxon>
        <taxon>Myxococcia</taxon>
        <taxon>Myxococcales</taxon>
        <taxon>Cystobacterineae</taxon>
        <taxon>Myxococcaceae</taxon>
        <taxon>Pyxidicoccus</taxon>
    </lineage>
</organism>
<comment type="caution">
    <text evidence="6">The sequence shown here is derived from an EMBL/GenBank/DDBJ whole genome shotgun (WGS) entry which is preliminary data.</text>
</comment>
<accession>A0A848LFU7</accession>
<gene>
    <name evidence="6" type="ORF">HG543_14360</name>
</gene>
<reference evidence="6 7" key="1">
    <citation type="submission" date="2020-04" db="EMBL/GenBank/DDBJ databases">
        <title>Draft genome of Pyxidicoccus fallax type strain.</title>
        <authorList>
            <person name="Whitworth D.E."/>
        </authorList>
    </citation>
    <scope>NUCLEOTIDE SEQUENCE [LARGE SCALE GENOMIC DNA]</scope>
    <source>
        <strain evidence="6 7">DSM 14698</strain>
    </source>
</reference>
<evidence type="ECO:0000256" key="3">
    <source>
        <dbReference type="ARBA" id="ARBA00023125"/>
    </source>
</evidence>
<proteinExistence type="inferred from homology"/>
<dbReference type="InterPro" id="IPR036390">
    <property type="entry name" value="WH_DNA-bd_sf"/>
</dbReference>
<dbReference type="PROSITE" id="PS50931">
    <property type="entry name" value="HTH_LYSR"/>
    <property type="match status" value="1"/>
</dbReference>
<dbReference type="PANTHER" id="PTHR30537:SF3">
    <property type="entry name" value="TRANSCRIPTIONAL REGULATORY PROTEIN"/>
    <property type="match status" value="1"/>
</dbReference>
<dbReference type="SUPFAM" id="SSF53850">
    <property type="entry name" value="Periplasmic binding protein-like II"/>
    <property type="match status" value="1"/>
</dbReference>
<keyword evidence="7" id="KW-1185">Reference proteome</keyword>
<evidence type="ECO:0000256" key="1">
    <source>
        <dbReference type="ARBA" id="ARBA00009437"/>
    </source>
</evidence>
<dbReference type="EMBL" id="JABBJJ010000054">
    <property type="protein sequence ID" value="NMO16023.1"/>
    <property type="molecule type" value="Genomic_DNA"/>
</dbReference>
<dbReference type="GO" id="GO:0003700">
    <property type="term" value="F:DNA-binding transcription factor activity"/>
    <property type="evidence" value="ECO:0007669"/>
    <property type="project" value="InterPro"/>
</dbReference>
<sequence>MRIALAVARQGSLSAAARALGTTQPTVGRRLEAFERRIGVKLFERDARGLTPTPLCAGLLEGLERMDEGALTVERRIAARDTGLQGSITVTSLDWFGDFVLAPILTRFGARHPLVTLTLINDDRRFNLSRREADLAFRPGSFDEEGLIERKVAEVSYGLYASPAYLERFGPPDFASGCAGQPIVALQERSPRSPLVRWLRGLAPEARGVLHTNSIWSQLAAAESGEVMAALPRVLGDRRPTLRRIDTLKAGLVLPIKLGVHADMRETPRVRAFIDFAVSELKLRAVELKPD</sequence>
<dbReference type="Gene3D" id="3.40.190.290">
    <property type="match status" value="1"/>
</dbReference>
<dbReference type="Proteomes" id="UP000518300">
    <property type="component" value="Unassembled WGS sequence"/>
</dbReference>
<feature type="domain" description="HTH lysR-type" evidence="5">
    <location>
        <begin position="1"/>
        <end position="53"/>
    </location>
</feature>
<dbReference type="GO" id="GO:0043565">
    <property type="term" value="F:sequence-specific DNA binding"/>
    <property type="evidence" value="ECO:0007669"/>
    <property type="project" value="TreeGrafter"/>
</dbReference>
<evidence type="ECO:0000313" key="6">
    <source>
        <dbReference type="EMBL" id="NMO16023.1"/>
    </source>
</evidence>
<comment type="similarity">
    <text evidence="1">Belongs to the LysR transcriptional regulatory family.</text>
</comment>